<keyword evidence="2" id="KW-0472">Membrane</keyword>
<accession>A0AAU7JG73</accession>
<proteinExistence type="predicted"/>
<organism evidence="3">
    <name type="scientific">Alsobacter sp. KACC 23698</name>
    <dbReference type="NCBI Taxonomy" id="3149229"/>
    <lineage>
        <taxon>Bacteria</taxon>
        <taxon>Pseudomonadati</taxon>
        <taxon>Pseudomonadota</taxon>
        <taxon>Alphaproteobacteria</taxon>
        <taxon>Hyphomicrobiales</taxon>
        <taxon>Alsobacteraceae</taxon>
        <taxon>Alsobacter</taxon>
    </lineage>
</organism>
<protein>
    <submittedName>
        <fullName evidence="3">Peptide ABC transporter permease</fullName>
    </submittedName>
</protein>
<feature type="transmembrane region" description="Helical" evidence="2">
    <location>
        <begin position="71"/>
        <end position="94"/>
    </location>
</feature>
<feature type="transmembrane region" description="Helical" evidence="2">
    <location>
        <begin position="171"/>
        <end position="187"/>
    </location>
</feature>
<name>A0AAU7JG73_9HYPH</name>
<feature type="transmembrane region" description="Helical" evidence="2">
    <location>
        <begin position="192"/>
        <end position="208"/>
    </location>
</feature>
<feature type="transmembrane region" description="Helical" evidence="2">
    <location>
        <begin position="131"/>
        <end position="151"/>
    </location>
</feature>
<keyword evidence="2" id="KW-1133">Transmembrane helix</keyword>
<gene>
    <name evidence="3" type="ORF">ABEG18_26535</name>
</gene>
<reference evidence="3" key="1">
    <citation type="submission" date="2024-05" db="EMBL/GenBank/DDBJ databases">
        <authorList>
            <person name="Kim S."/>
            <person name="Heo J."/>
            <person name="Choi H."/>
            <person name="Choi Y."/>
            <person name="Kwon S.-W."/>
            <person name="Kim Y."/>
        </authorList>
    </citation>
    <scope>NUCLEOTIDE SEQUENCE</scope>
    <source>
        <strain evidence="3">KACC 23698</strain>
    </source>
</reference>
<evidence type="ECO:0000256" key="1">
    <source>
        <dbReference type="SAM" id="MobiDB-lite"/>
    </source>
</evidence>
<dbReference type="EMBL" id="CP157484">
    <property type="protein sequence ID" value="XBO39186.1"/>
    <property type="molecule type" value="Genomic_DNA"/>
</dbReference>
<feature type="region of interest" description="Disordered" evidence="1">
    <location>
        <begin position="395"/>
        <end position="434"/>
    </location>
</feature>
<feature type="transmembrane region" description="Helical" evidence="2">
    <location>
        <begin position="373"/>
        <end position="390"/>
    </location>
</feature>
<feature type="transmembrane region" description="Helical" evidence="2">
    <location>
        <begin position="214"/>
        <end position="231"/>
    </location>
</feature>
<feature type="compositionally biased region" description="Low complexity" evidence="1">
    <location>
        <begin position="413"/>
        <end position="424"/>
    </location>
</feature>
<keyword evidence="2" id="KW-0812">Transmembrane</keyword>
<feature type="transmembrane region" description="Helical" evidence="2">
    <location>
        <begin position="238"/>
        <end position="257"/>
    </location>
</feature>
<evidence type="ECO:0000256" key="2">
    <source>
        <dbReference type="SAM" id="Phobius"/>
    </source>
</evidence>
<feature type="transmembrane region" description="Helical" evidence="2">
    <location>
        <begin position="315"/>
        <end position="336"/>
    </location>
</feature>
<dbReference type="AlphaFoldDB" id="A0AAU7JG73"/>
<sequence>MARSARPSVNPALDAAGLLRRFGFAILVVAAPLLAVGSRRGLVVAAPIGIALMVLASAIESEGRQPLDRAVRSLLTPTAGVAVFLAFWAALSLLWTPFPSEATERLLNLSASALVGLVAVSSLPDRMRVTNLYLMPIGAGLAALAALAIAWRAASGRSPDPELDRALLERGLLVTVVLAPAAVTWLLSKDRLASGFALVAAVTAALILGDNLPALVALVLGALVYACATVNPRLGRRVALALLPGLVLAAPLVPFALRPLVKLVFGVSSARADAIRVWCRIVTDQPLRLLTGHGLDTALRARLAGLLPAGSPSGLLFEIWFELGFLGAAALALLLARAVVGSKRLSPGASPGALMMLTVAFTLAALGQGAAQAWWLSTLVLGAVTIIAVDRGQYRTSRPKPGRAPETAEADAKPAPATPAGPGANRAQRPVLRP</sequence>
<evidence type="ECO:0000313" key="3">
    <source>
        <dbReference type="EMBL" id="XBO39186.1"/>
    </source>
</evidence>
<feature type="transmembrane region" description="Helical" evidence="2">
    <location>
        <begin position="12"/>
        <end position="35"/>
    </location>
</feature>
<dbReference type="RefSeq" id="WP_406856023.1">
    <property type="nucleotide sequence ID" value="NZ_CP157484.1"/>
</dbReference>
<feature type="transmembrane region" description="Helical" evidence="2">
    <location>
        <begin position="41"/>
        <end position="59"/>
    </location>
</feature>
<feature type="transmembrane region" description="Helical" evidence="2">
    <location>
        <begin position="348"/>
        <end position="367"/>
    </location>
</feature>